<dbReference type="PANTHER" id="PTHR43343:SF3">
    <property type="entry name" value="PROTEASE DO-LIKE 8, CHLOROPLASTIC"/>
    <property type="match status" value="1"/>
</dbReference>
<dbReference type="PANTHER" id="PTHR43343">
    <property type="entry name" value="PEPTIDASE S12"/>
    <property type="match status" value="1"/>
</dbReference>
<dbReference type="AlphaFoldDB" id="A0A4D4L7F4"/>
<protein>
    <recommendedName>
        <fullName evidence="7">Protease</fullName>
    </recommendedName>
</protein>
<evidence type="ECO:0008006" key="7">
    <source>
        <dbReference type="Google" id="ProtNLM"/>
    </source>
</evidence>
<dbReference type="EMBL" id="BJHW01000001">
    <property type="protein sequence ID" value="GDY56354.1"/>
    <property type="molecule type" value="Genomic_DNA"/>
</dbReference>
<dbReference type="Gene3D" id="2.40.10.120">
    <property type="match status" value="1"/>
</dbReference>
<keyword evidence="1" id="KW-0645">Protease</keyword>
<evidence type="ECO:0000256" key="1">
    <source>
        <dbReference type="ARBA" id="ARBA00022670"/>
    </source>
</evidence>
<keyword evidence="4" id="KW-0472">Membrane</keyword>
<keyword evidence="4" id="KW-1133">Transmembrane helix</keyword>
<feature type="region of interest" description="Disordered" evidence="3">
    <location>
        <begin position="1"/>
        <end position="184"/>
    </location>
</feature>
<organism evidence="5 6">
    <name type="scientific">Streptomyces violaceusniger</name>
    <dbReference type="NCBI Taxonomy" id="68280"/>
    <lineage>
        <taxon>Bacteria</taxon>
        <taxon>Bacillati</taxon>
        <taxon>Actinomycetota</taxon>
        <taxon>Actinomycetes</taxon>
        <taxon>Kitasatosporales</taxon>
        <taxon>Streptomycetaceae</taxon>
        <taxon>Streptomyces</taxon>
        <taxon>Streptomyces violaceusniger group</taxon>
    </lineage>
</organism>
<accession>A0A4D4L7F4</accession>
<keyword evidence="6" id="KW-1185">Reference proteome</keyword>
<evidence type="ECO:0000256" key="4">
    <source>
        <dbReference type="SAM" id="Phobius"/>
    </source>
</evidence>
<evidence type="ECO:0000313" key="6">
    <source>
        <dbReference type="Proteomes" id="UP000301309"/>
    </source>
</evidence>
<name>A0A4D4L7F4_STRVO</name>
<feature type="compositionally biased region" description="Pro residues" evidence="3">
    <location>
        <begin position="76"/>
        <end position="94"/>
    </location>
</feature>
<feature type="transmembrane region" description="Helical" evidence="4">
    <location>
        <begin position="211"/>
        <end position="233"/>
    </location>
</feature>
<comment type="caution">
    <text evidence="5">The sequence shown here is derived from an EMBL/GenBank/DDBJ whole genome shotgun (WGS) entry which is preliminary data.</text>
</comment>
<evidence type="ECO:0000256" key="3">
    <source>
        <dbReference type="SAM" id="MobiDB-lite"/>
    </source>
</evidence>
<feature type="compositionally biased region" description="Low complexity" evidence="3">
    <location>
        <begin position="398"/>
        <end position="470"/>
    </location>
</feature>
<dbReference type="InterPro" id="IPR001940">
    <property type="entry name" value="Peptidase_S1C"/>
</dbReference>
<dbReference type="PRINTS" id="PR00834">
    <property type="entry name" value="PROTEASES2C"/>
</dbReference>
<proteinExistence type="predicted"/>
<reference evidence="5 6" key="1">
    <citation type="journal article" date="2020" name="Int. J. Syst. Evol. Microbiol.">
        <title>Reclassification of Streptomyces castelarensis and Streptomyces sporoclivatus as later heterotypic synonyms of Streptomyces antimycoticus.</title>
        <authorList>
            <person name="Komaki H."/>
            <person name="Tamura T."/>
        </authorList>
    </citation>
    <scope>NUCLEOTIDE SEQUENCE [LARGE SCALE GENOMIC DNA]</scope>
    <source>
        <strain evidence="5 6">NBRC 13459</strain>
    </source>
</reference>
<evidence type="ECO:0000313" key="5">
    <source>
        <dbReference type="EMBL" id="GDY56354.1"/>
    </source>
</evidence>
<sequence length="470" mass="47871">MDEPMAKAPGPKPKPKWWSRPAAARPGDRPSDAAEGAEERTEAAAAQVAPEPVDAPVEGPAPEERAPRPLHEPDPYSTPPYGDPGPWAPAPPVQHPVATPAQGTHVPPGMAQAPPQAPGMTPPHGTTVPPAAGPVPGQGAPPPLPRHPGMTPPHGTQLPPGPGEPHQPHQSHQGAPMAQPAQSAQWGAYDPWAVVPPPAERERKTVSRRGAWIAVLLIALVAGCLGGGIGAYAERDRASGGVDVKLPQAPVEKEARSPGSVAGIAASSLPGVVTIHVRGSAEEGTGTGFVLDKQGHILTNNHVVQPAGTDGDISVTFNSGQDAKAEVIGRDAGYDLAVIKVDRVSGLTPLPLGNSDSVRVGDPVVAIGAPSTWRARSPPGSSAPRSAPSPRAARRRTAATSAMSTRCRPTPRSTRATPAAPWSTARRGSSGSTARSGPPTTARASAAARAAASAWASPSRSTRASGSPRS</sequence>
<dbReference type="Pfam" id="PF13365">
    <property type="entry name" value="Trypsin_2"/>
    <property type="match status" value="1"/>
</dbReference>
<feature type="compositionally biased region" description="Low complexity" evidence="3">
    <location>
        <begin position="43"/>
        <end position="60"/>
    </location>
</feature>
<evidence type="ECO:0000256" key="2">
    <source>
        <dbReference type="ARBA" id="ARBA00022801"/>
    </source>
</evidence>
<dbReference type="SUPFAM" id="SSF50494">
    <property type="entry name" value="Trypsin-like serine proteases"/>
    <property type="match status" value="1"/>
</dbReference>
<dbReference type="GO" id="GO:0004252">
    <property type="term" value="F:serine-type endopeptidase activity"/>
    <property type="evidence" value="ECO:0007669"/>
    <property type="project" value="InterPro"/>
</dbReference>
<feature type="compositionally biased region" description="Basic and acidic residues" evidence="3">
    <location>
        <begin position="62"/>
        <end position="74"/>
    </location>
</feature>
<feature type="compositionally biased region" description="Low complexity" evidence="3">
    <location>
        <begin position="374"/>
        <end position="391"/>
    </location>
</feature>
<keyword evidence="2" id="KW-0378">Hydrolase</keyword>
<dbReference type="GO" id="GO:0006508">
    <property type="term" value="P:proteolysis"/>
    <property type="evidence" value="ECO:0007669"/>
    <property type="project" value="UniProtKB-KW"/>
</dbReference>
<feature type="region of interest" description="Disordered" evidence="3">
    <location>
        <begin position="370"/>
        <end position="470"/>
    </location>
</feature>
<dbReference type="InterPro" id="IPR009003">
    <property type="entry name" value="Peptidase_S1_PA"/>
</dbReference>
<dbReference type="Proteomes" id="UP000301309">
    <property type="component" value="Unassembled WGS sequence"/>
</dbReference>
<keyword evidence="4" id="KW-0812">Transmembrane</keyword>
<feature type="compositionally biased region" description="Basic and acidic residues" evidence="3">
    <location>
        <begin position="26"/>
        <end position="42"/>
    </location>
</feature>
<dbReference type="InterPro" id="IPR051201">
    <property type="entry name" value="Chloro_Bact_Ser_Proteases"/>
</dbReference>
<gene>
    <name evidence="5" type="ORF">SVIO_069770</name>
</gene>